<dbReference type="InterPro" id="IPR004948">
    <property type="entry name" value="Nuc-triphosphatase_THEP1"/>
</dbReference>
<dbReference type="Proteomes" id="UP000694727">
    <property type="component" value="Unplaced"/>
</dbReference>
<keyword evidence="3" id="KW-0067">ATP-binding</keyword>
<sequence>MIPSFPTLVVQMMKHTGSAHSAWLLLAEGESHNLTQLKTKEKRPVLLIGASRLAVSFLLDVRHLGPAYSLGMCKYRDYSRGVKLARKTGCSGTWIPWGLGSPRELSLIHLPPGCSVWTGSPPRLRKQGCLPCCDCSWRVMAQGPMGPLPHVTCCPRRCLCHPQAGSNSPGQRVCVIDEVGKMELFSQPFIQAVRQTLSTPGTVILGTIPVPKGKPLALVEEIRTRNDVKVLSVTKDNRNHLLPEIVACVQSGRK</sequence>
<keyword evidence="2" id="KW-0378">Hydrolase</keyword>
<evidence type="ECO:0000256" key="2">
    <source>
        <dbReference type="ARBA" id="ARBA00022801"/>
    </source>
</evidence>
<proteinExistence type="predicted"/>
<keyword evidence="1" id="KW-0547">Nucleotide-binding</keyword>
<dbReference type="GO" id="GO:0017111">
    <property type="term" value="F:ribonucleoside triphosphate phosphatase activity"/>
    <property type="evidence" value="ECO:0007669"/>
    <property type="project" value="InterPro"/>
</dbReference>
<dbReference type="PANTHER" id="PTHR43146:SF1">
    <property type="entry name" value="CANCER-RELATED NUCLEOSIDE-TRIPHOSPHATASE"/>
    <property type="match status" value="1"/>
</dbReference>
<dbReference type="Pfam" id="PF03266">
    <property type="entry name" value="NTPase_1"/>
    <property type="match status" value="1"/>
</dbReference>
<evidence type="ECO:0000313" key="5">
    <source>
        <dbReference type="Proteomes" id="UP000694727"/>
    </source>
</evidence>
<dbReference type="AlphaFoldDB" id="A0A8D0RN23"/>
<dbReference type="Ensembl" id="ENSSSCT00025044403.1">
    <property type="protein sequence ID" value="ENSSSCP00025018906.1"/>
    <property type="gene ID" value="ENSSSCG00025032593.1"/>
</dbReference>
<name>A0A8D0RN23_PIG</name>
<dbReference type="InterPro" id="IPR027417">
    <property type="entry name" value="P-loop_NTPase"/>
</dbReference>
<accession>A0A8D0RN23</accession>
<protein>
    <submittedName>
        <fullName evidence="4">Nucleoside-triphosphatase, cancer-related</fullName>
    </submittedName>
</protein>
<evidence type="ECO:0000256" key="1">
    <source>
        <dbReference type="ARBA" id="ARBA00022741"/>
    </source>
</evidence>
<evidence type="ECO:0000256" key="3">
    <source>
        <dbReference type="ARBA" id="ARBA00022840"/>
    </source>
</evidence>
<evidence type="ECO:0000313" key="4">
    <source>
        <dbReference type="Ensembl" id="ENSSSCP00025018906.1"/>
    </source>
</evidence>
<dbReference type="Proteomes" id="UP000694570">
    <property type="component" value="Unplaced"/>
</dbReference>
<dbReference type="Ensembl" id="ENSSSCT00030037030.1">
    <property type="protein sequence ID" value="ENSSSCP00030016952.1"/>
    <property type="gene ID" value="ENSSSCG00030026501.1"/>
</dbReference>
<reference evidence="4" key="1">
    <citation type="submission" date="2025-05" db="UniProtKB">
        <authorList>
            <consortium name="Ensembl"/>
        </authorList>
    </citation>
    <scope>IDENTIFICATION</scope>
</reference>
<dbReference type="GO" id="GO:0005524">
    <property type="term" value="F:ATP binding"/>
    <property type="evidence" value="ECO:0007669"/>
    <property type="project" value="UniProtKB-KW"/>
</dbReference>
<dbReference type="PANTHER" id="PTHR43146">
    <property type="entry name" value="CANCER-RELATED NUCLEOSIDE-TRIPHOSPHATASE"/>
    <property type="match status" value="1"/>
</dbReference>
<dbReference type="SUPFAM" id="SSF52540">
    <property type="entry name" value="P-loop containing nucleoside triphosphate hydrolases"/>
    <property type="match status" value="1"/>
</dbReference>
<dbReference type="Gene3D" id="3.40.50.300">
    <property type="entry name" value="P-loop containing nucleotide triphosphate hydrolases"/>
    <property type="match status" value="1"/>
</dbReference>
<organism evidence="4 5">
    <name type="scientific">Sus scrofa</name>
    <name type="common">Pig</name>
    <dbReference type="NCBI Taxonomy" id="9823"/>
    <lineage>
        <taxon>Eukaryota</taxon>
        <taxon>Metazoa</taxon>
        <taxon>Chordata</taxon>
        <taxon>Craniata</taxon>
        <taxon>Vertebrata</taxon>
        <taxon>Euteleostomi</taxon>
        <taxon>Mammalia</taxon>
        <taxon>Eutheria</taxon>
        <taxon>Laurasiatheria</taxon>
        <taxon>Artiodactyla</taxon>
        <taxon>Suina</taxon>
        <taxon>Suidae</taxon>
        <taxon>Sus</taxon>
    </lineage>
</organism>